<dbReference type="InterPro" id="IPR013766">
    <property type="entry name" value="Thioredoxin_domain"/>
</dbReference>
<protein>
    <submittedName>
        <fullName evidence="5">SCO family protein</fullName>
    </submittedName>
</protein>
<evidence type="ECO:0000256" key="2">
    <source>
        <dbReference type="ARBA" id="ARBA00023008"/>
    </source>
</evidence>
<feature type="signal peptide" evidence="3">
    <location>
        <begin position="1"/>
        <end position="31"/>
    </location>
</feature>
<dbReference type="RefSeq" id="WP_308983781.1">
    <property type="nucleotide sequence ID" value="NZ_JARXIC010000003.1"/>
</dbReference>
<feature type="domain" description="Thioredoxin" evidence="4">
    <location>
        <begin position="37"/>
        <end position="196"/>
    </location>
</feature>
<dbReference type="Proteomes" id="UP001243717">
    <property type="component" value="Unassembled WGS sequence"/>
</dbReference>
<proteinExistence type="inferred from homology"/>
<dbReference type="PANTHER" id="PTHR12151">
    <property type="entry name" value="ELECTRON TRANSPORT PROTIN SCO1/SENC FAMILY MEMBER"/>
    <property type="match status" value="1"/>
</dbReference>
<evidence type="ECO:0000313" key="6">
    <source>
        <dbReference type="Proteomes" id="UP001243717"/>
    </source>
</evidence>
<evidence type="ECO:0000259" key="4">
    <source>
        <dbReference type="PROSITE" id="PS51352"/>
    </source>
</evidence>
<keyword evidence="6" id="KW-1185">Reference proteome</keyword>
<dbReference type="PANTHER" id="PTHR12151:SF25">
    <property type="entry name" value="LINALOOL DEHYDRATASE_ISOMERASE DOMAIN-CONTAINING PROTEIN"/>
    <property type="match status" value="1"/>
</dbReference>
<dbReference type="InterPro" id="IPR003782">
    <property type="entry name" value="SCO1/SenC"/>
</dbReference>
<evidence type="ECO:0000313" key="5">
    <source>
        <dbReference type="EMBL" id="MDQ8193277.1"/>
    </source>
</evidence>
<dbReference type="Pfam" id="PF02630">
    <property type="entry name" value="SCO1-SenC"/>
    <property type="match status" value="1"/>
</dbReference>
<reference evidence="5 6" key="1">
    <citation type="submission" date="2023-04" db="EMBL/GenBank/DDBJ databases">
        <title>A novel bacteria isolated from coastal sediment.</title>
        <authorList>
            <person name="Liu X.-J."/>
            <person name="Du Z.-J."/>
        </authorList>
    </citation>
    <scope>NUCLEOTIDE SEQUENCE [LARGE SCALE GENOMIC DNA]</scope>
    <source>
        <strain evidence="5 6">SDUM461004</strain>
    </source>
</reference>
<dbReference type="SUPFAM" id="SSF52833">
    <property type="entry name" value="Thioredoxin-like"/>
    <property type="match status" value="1"/>
</dbReference>
<comment type="similarity">
    <text evidence="1">Belongs to the SCO1/2 family.</text>
</comment>
<dbReference type="PROSITE" id="PS51352">
    <property type="entry name" value="THIOREDOXIN_2"/>
    <property type="match status" value="1"/>
</dbReference>
<dbReference type="CDD" id="cd02968">
    <property type="entry name" value="SCO"/>
    <property type="match status" value="1"/>
</dbReference>
<sequence length="196" mass="21634">MTKNSAIRPSLKTCALGLALLFASLPQLLQAEKAKPLYEGDALPQTQLINENGAPIELTSSDQPTVITFIFTRCAAMQFCPRMNAQFEALQAQAQKDATLNLRLVSISLDPEFDRPERLKEYGPAIGADPTIWQFATGSTDAIDQLTQAFRVHRDKSKGVLNHTLCTALIAPDGRIQKIWRGNAWEVDEVIAALRK</sequence>
<dbReference type="EMBL" id="JARXIC010000003">
    <property type="protein sequence ID" value="MDQ8193277.1"/>
    <property type="molecule type" value="Genomic_DNA"/>
</dbReference>
<accession>A0ABU1AEQ7</accession>
<keyword evidence="2" id="KW-0186">Copper</keyword>
<comment type="caution">
    <text evidence="5">The sequence shown here is derived from an EMBL/GenBank/DDBJ whole genome shotgun (WGS) entry which is preliminary data.</text>
</comment>
<evidence type="ECO:0000256" key="3">
    <source>
        <dbReference type="SAM" id="SignalP"/>
    </source>
</evidence>
<evidence type="ECO:0000256" key="1">
    <source>
        <dbReference type="ARBA" id="ARBA00010996"/>
    </source>
</evidence>
<keyword evidence="3" id="KW-0732">Signal</keyword>
<gene>
    <name evidence="5" type="ORF">QEH59_02495</name>
</gene>
<dbReference type="Gene3D" id="3.40.30.10">
    <property type="entry name" value="Glutaredoxin"/>
    <property type="match status" value="1"/>
</dbReference>
<dbReference type="InterPro" id="IPR036249">
    <property type="entry name" value="Thioredoxin-like_sf"/>
</dbReference>
<organism evidence="5 6">
    <name type="scientific">Thalassobacterium sedimentorum</name>
    <dbReference type="NCBI Taxonomy" id="3041258"/>
    <lineage>
        <taxon>Bacteria</taxon>
        <taxon>Pseudomonadati</taxon>
        <taxon>Verrucomicrobiota</taxon>
        <taxon>Opitutia</taxon>
        <taxon>Puniceicoccales</taxon>
        <taxon>Coraliomargaritaceae</taxon>
        <taxon>Thalassobacterium</taxon>
    </lineage>
</organism>
<feature type="chain" id="PRO_5045055956" evidence="3">
    <location>
        <begin position="32"/>
        <end position="196"/>
    </location>
</feature>
<name>A0ABU1AEQ7_9BACT</name>